<comment type="caution">
    <text evidence="2">The sequence shown here is derived from an EMBL/GenBank/DDBJ whole genome shotgun (WGS) entry which is preliminary data.</text>
</comment>
<evidence type="ECO:0000313" key="3">
    <source>
        <dbReference type="Proteomes" id="UP000579523"/>
    </source>
</evidence>
<evidence type="ECO:0000313" key="2">
    <source>
        <dbReference type="EMBL" id="MBB4897242.1"/>
    </source>
</evidence>
<dbReference type="Proteomes" id="UP000579523">
    <property type="component" value="Unassembled WGS sequence"/>
</dbReference>
<dbReference type="PROSITE" id="PS51257">
    <property type="entry name" value="PROKAR_LIPOPROTEIN"/>
    <property type="match status" value="1"/>
</dbReference>
<proteinExistence type="predicted"/>
<protein>
    <submittedName>
        <fullName evidence="2">Uncharacterized protein</fullName>
    </submittedName>
</protein>
<dbReference type="AlphaFoldDB" id="A0A7W7PP82"/>
<feature type="transmembrane region" description="Helical" evidence="1">
    <location>
        <begin position="15"/>
        <end position="35"/>
    </location>
</feature>
<accession>A0A7W7PP82</accession>
<keyword evidence="1" id="KW-0472">Membrane</keyword>
<keyword evidence="1" id="KW-1133">Transmembrane helix</keyword>
<feature type="transmembrane region" description="Helical" evidence="1">
    <location>
        <begin position="90"/>
        <end position="112"/>
    </location>
</feature>
<evidence type="ECO:0000256" key="1">
    <source>
        <dbReference type="SAM" id="Phobius"/>
    </source>
</evidence>
<dbReference type="RefSeq" id="WP_184818044.1">
    <property type="nucleotide sequence ID" value="NZ_BMTI01000002.1"/>
</dbReference>
<dbReference type="EMBL" id="JACHJI010000002">
    <property type="protein sequence ID" value="MBB4897242.1"/>
    <property type="molecule type" value="Genomic_DNA"/>
</dbReference>
<name>A0A7W7PP82_9ACTN</name>
<reference evidence="2 3" key="1">
    <citation type="submission" date="2020-08" db="EMBL/GenBank/DDBJ databases">
        <title>Genomic Encyclopedia of Type Strains, Phase III (KMG-III): the genomes of soil and plant-associated and newly described type strains.</title>
        <authorList>
            <person name="Whitman W."/>
        </authorList>
    </citation>
    <scope>NUCLEOTIDE SEQUENCE [LARGE SCALE GENOMIC DNA]</scope>
    <source>
        <strain evidence="2 3">CECT 3273</strain>
    </source>
</reference>
<keyword evidence="1" id="KW-0812">Transmembrane</keyword>
<sequence>MSGGGVRGALRRSPAFWFLSSAMSCVTLFVVWFWGAWSGGLDVAETCRLLHGQEFDPDYRGEHPDEPLRVFPLHNRCNASYDLVPAWINPALVCLAVTAAGCFVSGTVAVVARSRTRGGRAGRRPEPEEAEVSRTRRPWVRCR</sequence>
<keyword evidence="3" id="KW-1185">Reference proteome</keyword>
<gene>
    <name evidence="2" type="ORF">FHS37_001269</name>
</gene>
<organism evidence="2 3">
    <name type="scientific">Streptomyces griseomycini</name>
    <dbReference type="NCBI Taxonomy" id="66895"/>
    <lineage>
        <taxon>Bacteria</taxon>
        <taxon>Bacillati</taxon>
        <taxon>Actinomycetota</taxon>
        <taxon>Actinomycetes</taxon>
        <taxon>Kitasatosporales</taxon>
        <taxon>Streptomycetaceae</taxon>
        <taxon>Streptomyces</taxon>
    </lineage>
</organism>